<keyword evidence="6" id="KW-0812">Transmembrane</keyword>
<dbReference type="GO" id="GO:0022857">
    <property type="term" value="F:transmembrane transporter activity"/>
    <property type="evidence" value="ECO:0007669"/>
    <property type="project" value="InterPro"/>
</dbReference>
<dbReference type="GO" id="GO:0008094">
    <property type="term" value="F:ATP-dependent activity, acting on DNA"/>
    <property type="evidence" value="ECO:0007669"/>
    <property type="project" value="TreeGrafter"/>
</dbReference>
<dbReference type="InterPro" id="IPR001650">
    <property type="entry name" value="Helicase_C-like"/>
</dbReference>
<dbReference type="Pfam" id="PF07690">
    <property type="entry name" value="MFS_1"/>
    <property type="match status" value="1"/>
</dbReference>
<dbReference type="Pfam" id="PF00271">
    <property type="entry name" value="Helicase_C"/>
    <property type="match status" value="1"/>
</dbReference>
<dbReference type="GO" id="GO:0005634">
    <property type="term" value="C:nucleus"/>
    <property type="evidence" value="ECO:0007669"/>
    <property type="project" value="TreeGrafter"/>
</dbReference>
<dbReference type="CDD" id="cd18793">
    <property type="entry name" value="SF2_C_SNF"/>
    <property type="match status" value="1"/>
</dbReference>
<dbReference type="GO" id="GO:0016787">
    <property type="term" value="F:hydrolase activity"/>
    <property type="evidence" value="ECO:0007669"/>
    <property type="project" value="UniProtKB-KW"/>
</dbReference>
<feature type="compositionally biased region" description="Acidic residues" evidence="5">
    <location>
        <begin position="1539"/>
        <end position="1548"/>
    </location>
</feature>
<feature type="compositionally biased region" description="Basic and acidic residues" evidence="5">
    <location>
        <begin position="964"/>
        <end position="980"/>
    </location>
</feature>
<dbReference type="Gene3D" id="3.40.50.300">
    <property type="entry name" value="P-loop containing nucleotide triphosphate hydrolases"/>
    <property type="match status" value="1"/>
</dbReference>
<dbReference type="SMART" id="SM00490">
    <property type="entry name" value="HELICc"/>
    <property type="match status" value="1"/>
</dbReference>
<feature type="compositionally biased region" description="Basic and acidic residues" evidence="5">
    <location>
        <begin position="1857"/>
        <end position="1874"/>
    </location>
</feature>
<dbReference type="SMART" id="SM00487">
    <property type="entry name" value="DEXDc"/>
    <property type="match status" value="1"/>
</dbReference>
<organism evidence="9 10">
    <name type="scientific">Alternaria burnsii</name>
    <dbReference type="NCBI Taxonomy" id="1187904"/>
    <lineage>
        <taxon>Eukaryota</taxon>
        <taxon>Fungi</taxon>
        <taxon>Dikarya</taxon>
        <taxon>Ascomycota</taxon>
        <taxon>Pezizomycotina</taxon>
        <taxon>Dothideomycetes</taxon>
        <taxon>Pleosporomycetidae</taxon>
        <taxon>Pleosporales</taxon>
        <taxon>Pleosporineae</taxon>
        <taxon>Pleosporaceae</taxon>
        <taxon>Alternaria</taxon>
        <taxon>Alternaria sect. Alternaria</taxon>
    </lineage>
</organism>
<comment type="caution">
    <text evidence="9">The sequence shown here is derived from an EMBL/GenBank/DDBJ whole genome shotgun (WGS) entry which is preliminary data.</text>
</comment>
<feature type="domain" description="Helicase ATP-binding" evidence="7">
    <location>
        <begin position="1084"/>
        <end position="1272"/>
    </location>
</feature>
<evidence type="ECO:0000256" key="4">
    <source>
        <dbReference type="ARBA" id="ARBA00022840"/>
    </source>
</evidence>
<dbReference type="PROSITE" id="PS51192">
    <property type="entry name" value="HELICASE_ATP_BIND_1"/>
    <property type="match status" value="1"/>
</dbReference>
<dbReference type="SUPFAM" id="SSF56281">
    <property type="entry name" value="Metallo-hydrolase/oxidoreductase"/>
    <property type="match status" value="1"/>
</dbReference>
<dbReference type="Gene3D" id="3.40.50.10810">
    <property type="entry name" value="Tandem AAA-ATPase domain"/>
    <property type="match status" value="1"/>
</dbReference>
<comment type="subcellular location">
    <subcellularLocation>
        <location evidence="1">Membrane</location>
        <topology evidence="1">Multi-pass membrane protein</topology>
    </subcellularLocation>
</comment>
<proteinExistence type="predicted"/>
<feature type="region of interest" description="Disordered" evidence="5">
    <location>
        <begin position="1482"/>
        <end position="1675"/>
    </location>
</feature>
<keyword evidence="2" id="KW-0547">Nucleotide-binding</keyword>
<dbReference type="EMBL" id="JAAABM010000002">
    <property type="protein sequence ID" value="KAF7679910.1"/>
    <property type="molecule type" value="Genomic_DNA"/>
</dbReference>
<dbReference type="InterPro" id="IPR011701">
    <property type="entry name" value="MFS"/>
</dbReference>
<feature type="transmembrane region" description="Helical" evidence="6">
    <location>
        <begin position="590"/>
        <end position="608"/>
    </location>
</feature>
<dbReference type="InterPro" id="IPR014001">
    <property type="entry name" value="Helicase_ATP-bd"/>
</dbReference>
<dbReference type="SUPFAM" id="SSF103473">
    <property type="entry name" value="MFS general substrate transporter"/>
    <property type="match status" value="1"/>
</dbReference>
<dbReference type="Pfam" id="PF12706">
    <property type="entry name" value="Lactamase_B_2"/>
    <property type="match status" value="1"/>
</dbReference>
<evidence type="ECO:0000313" key="10">
    <source>
        <dbReference type="Proteomes" id="UP000596902"/>
    </source>
</evidence>
<keyword evidence="6" id="KW-0472">Membrane</keyword>
<reference evidence="9" key="1">
    <citation type="submission" date="2020-01" db="EMBL/GenBank/DDBJ databases">
        <authorList>
            <person name="Feng Z.H.Z."/>
        </authorList>
    </citation>
    <scope>NUCLEOTIDE SEQUENCE</scope>
    <source>
        <strain evidence="9">CBS107.38</strain>
    </source>
</reference>
<feature type="compositionally biased region" description="Low complexity" evidence="5">
    <location>
        <begin position="1660"/>
        <end position="1672"/>
    </location>
</feature>
<dbReference type="InterPro" id="IPR000330">
    <property type="entry name" value="SNF2_N"/>
</dbReference>
<dbReference type="FunFam" id="3.40.50.10810:FF:000053">
    <property type="entry name" value="SNF2 family helicase/ATPase, putative"/>
    <property type="match status" value="1"/>
</dbReference>
<keyword evidence="4" id="KW-0067">ATP-binding</keyword>
<dbReference type="Gene3D" id="1.20.1250.20">
    <property type="entry name" value="MFS general substrate transporter like domains"/>
    <property type="match status" value="1"/>
</dbReference>
<dbReference type="InterPro" id="IPR027417">
    <property type="entry name" value="P-loop_NTPase"/>
</dbReference>
<dbReference type="CDD" id="cd17352">
    <property type="entry name" value="MFS_MCT_SLC16"/>
    <property type="match status" value="1"/>
</dbReference>
<feature type="compositionally biased region" description="Pro residues" evidence="5">
    <location>
        <begin position="770"/>
        <end position="785"/>
    </location>
</feature>
<feature type="domain" description="Helicase C-terminal" evidence="8">
    <location>
        <begin position="1683"/>
        <end position="1844"/>
    </location>
</feature>
<evidence type="ECO:0000256" key="5">
    <source>
        <dbReference type="SAM" id="MobiDB-lite"/>
    </source>
</evidence>
<feature type="compositionally biased region" description="Low complexity" evidence="5">
    <location>
        <begin position="867"/>
        <end position="884"/>
    </location>
</feature>
<evidence type="ECO:0008006" key="11">
    <source>
        <dbReference type="Google" id="ProtNLM"/>
    </source>
</evidence>
<evidence type="ECO:0000256" key="3">
    <source>
        <dbReference type="ARBA" id="ARBA00022801"/>
    </source>
</evidence>
<dbReference type="Pfam" id="PF00176">
    <property type="entry name" value="SNF2-rel_dom"/>
    <property type="match status" value="1"/>
</dbReference>
<feature type="transmembrane region" description="Helical" evidence="6">
    <location>
        <begin position="417"/>
        <end position="436"/>
    </location>
</feature>
<feature type="transmembrane region" description="Helical" evidence="6">
    <location>
        <begin position="614"/>
        <end position="640"/>
    </location>
</feature>
<dbReference type="GO" id="GO:0016020">
    <property type="term" value="C:membrane"/>
    <property type="evidence" value="ECO:0007669"/>
    <property type="project" value="UniProtKB-SubCell"/>
</dbReference>
<feature type="transmembrane region" description="Helical" evidence="6">
    <location>
        <begin position="522"/>
        <end position="548"/>
    </location>
</feature>
<feature type="transmembrane region" description="Helical" evidence="6">
    <location>
        <begin position="560"/>
        <end position="578"/>
    </location>
</feature>
<feature type="transmembrane region" description="Helical" evidence="6">
    <location>
        <begin position="647"/>
        <end position="664"/>
    </location>
</feature>
<feature type="transmembrane region" description="Helical" evidence="6">
    <location>
        <begin position="363"/>
        <end position="380"/>
    </location>
</feature>
<feature type="compositionally biased region" description="Acidic residues" evidence="5">
    <location>
        <begin position="954"/>
        <end position="963"/>
    </location>
</feature>
<dbReference type="RefSeq" id="XP_038789900.1">
    <property type="nucleotide sequence ID" value="XM_038926608.1"/>
</dbReference>
<dbReference type="InterPro" id="IPR049730">
    <property type="entry name" value="SNF2/RAD54-like_C"/>
</dbReference>
<keyword evidence="3" id="KW-0378">Hydrolase</keyword>
<gene>
    <name evidence="9" type="ORF">GT037_001561</name>
</gene>
<feature type="compositionally biased region" description="Basic residues" evidence="5">
    <location>
        <begin position="1614"/>
        <end position="1623"/>
    </location>
</feature>
<feature type="compositionally biased region" description="Basic and acidic residues" evidence="5">
    <location>
        <begin position="1035"/>
        <end position="1044"/>
    </location>
</feature>
<feature type="region of interest" description="Disordered" evidence="5">
    <location>
        <begin position="1857"/>
        <end position="1912"/>
    </location>
</feature>
<feature type="compositionally biased region" description="Acidic residues" evidence="5">
    <location>
        <begin position="1629"/>
        <end position="1644"/>
    </location>
</feature>
<evidence type="ECO:0000259" key="8">
    <source>
        <dbReference type="PROSITE" id="PS51194"/>
    </source>
</evidence>
<dbReference type="InterPro" id="IPR038718">
    <property type="entry name" value="SNF2-like_sf"/>
</dbReference>
<keyword evidence="6" id="KW-1133">Transmembrane helix</keyword>
<dbReference type="Gene3D" id="3.60.15.10">
    <property type="entry name" value="Ribonuclease Z/Hydroxyacylglutathione hydrolase-like"/>
    <property type="match status" value="1"/>
</dbReference>
<feature type="transmembrane region" description="Helical" evidence="6">
    <location>
        <begin position="322"/>
        <end position="343"/>
    </location>
</feature>
<feature type="transmembrane region" description="Helical" evidence="6">
    <location>
        <begin position="448"/>
        <end position="469"/>
    </location>
</feature>
<evidence type="ECO:0000256" key="6">
    <source>
        <dbReference type="SAM" id="Phobius"/>
    </source>
</evidence>
<dbReference type="InterPro" id="IPR036866">
    <property type="entry name" value="RibonucZ/Hydroxyglut_hydro"/>
</dbReference>
<feature type="compositionally biased region" description="Basic residues" evidence="5">
    <location>
        <begin position="1484"/>
        <end position="1510"/>
    </location>
</feature>
<evidence type="ECO:0000256" key="1">
    <source>
        <dbReference type="ARBA" id="ARBA00004141"/>
    </source>
</evidence>
<feature type="region of interest" description="Disordered" evidence="5">
    <location>
        <begin position="1402"/>
        <end position="1426"/>
    </location>
</feature>
<feature type="transmembrane region" description="Helical" evidence="6">
    <location>
        <begin position="481"/>
        <end position="501"/>
    </location>
</feature>
<dbReference type="InterPro" id="IPR050628">
    <property type="entry name" value="SNF2_RAD54_helicase_TF"/>
</dbReference>
<dbReference type="CDD" id="cd18008">
    <property type="entry name" value="DEXDc_SHPRH-like"/>
    <property type="match status" value="1"/>
</dbReference>
<feature type="compositionally biased region" description="Polar residues" evidence="5">
    <location>
        <begin position="789"/>
        <end position="802"/>
    </location>
</feature>
<protein>
    <recommendedName>
        <fullName evidence="11">ATP-dependent helicase</fullName>
    </recommendedName>
</protein>
<dbReference type="Proteomes" id="UP000596902">
    <property type="component" value="Unassembled WGS sequence"/>
</dbReference>
<dbReference type="PROSITE" id="PS51194">
    <property type="entry name" value="HELICASE_CTER"/>
    <property type="match status" value="1"/>
</dbReference>
<name>A0A8H7BB76_9PLEO</name>
<feature type="compositionally biased region" description="Acidic residues" evidence="5">
    <location>
        <begin position="1045"/>
        <end position="1056"/>
    </location>
</feature>
<evidence type="ECO:0000256" key="2">
    <source>
        <dbReference type="ARBA" id="ARBA00022741"/>
    </source>
</evidence>
<feature type="compositionally biased region" description="Polar residues" evidence="5">
    <location>
        <begin position="833"/>
        <end position="853"/>
    </location>
</feature>
<dbReference type="InterPro" id="IPR001279">
    <property type="entry name" value="Metallo-B-lactamas"/>
</dbReference>
<dbReference type="InterPro" id="IPR036259">
    <property type="entry name" value="MFS_trans_sf"/>
</dbReference>
<dbReference type="GO" id="GO:0005524">
    <property type="term" value="F:ATP binding"/>
    <property type="evidence" value="ECO:0007669"/>
    <property type="project" value="UniProtKB-KW"/>
</dbReference>
<dbReference type="SUPFAM" id="SSF52540">
    <property type="entry name" value="P-loop containing nucleoside triphosphate hydrolases"/>
    <property type="match status" value="2"/>
</dbReference>
<feature type="compositionally biased region" description="Polar residues" evidence="5">
    <location>
        <begin position="940"/>
        <end position="950"/>
    </location>
</feature>
<feature type="region of interest" description="Disordered" evidence="5">
    <location>
        <begin position="675"/>
        <end position="983"/>
    </location>
</feature>
<sequence length="1912" mass="210966">MSASTFKNKVSITHIGTATAILDIDGIIFLTDPFFSPAGTEWNDVAALKVHDDPALKLEELPHIDAVFLSHENHPDNLDEFGRRLLDGRHVVTTNDGAKNLAPRPSVLGFSDWQERDVRIAGKIFHITATPCKHWPGHECVGFVVHTEDFGVAADGRPNAIYFSGDTVYIEKLAKIAEEYHITVALMNCGKATFYEFTDEGKPGQPGDCLQITMDGRQAARLLKDLNADVLVPMHYESWDHFKQGGNELAQEFKEEGVLEKHTMFGSKAVGDDESKVYSTTPDHDQAVHEDAGSAALAASRVSVKDQLHEGEVAQAAPEGGLVAWLAVVAFFLAIMNTWGMIISYGVFQTYYVSTLHKTRSDVAWVGSIAVFLLFFTGIVSGRLTDAGHYRYVTATGAFLVVLGTFMTSLSETYWQVLLAQGVCTGLGNGCLLTPMSTLVTTYFRRRLPLVTGIAACGSVTGGLIYPSMVRTLLPSIGFGWTLRAIGFIQLGTFAVALVCGKPKRAARKLGPLLDVSVFRETAFNLLLVGSFLAFLGVFFPFFFLSSYAREKRGMSYTDSLNLTLVLNGIGFAGRLLPSLIARYCGTMNVYITFIFCSALCMYTWIPVHSTPGLYAWTTFYSLSVGGVQSLSLTIVPIIISDTSKMGASFGIVFAAIGIGALLGSPSVCRNTNKATSLDESMSQSTQRKYRAPFRPIDTFSSAQKPAFKTPAATKPTYTSDDSDYPHEQSTSLLGDSSNLFDDIESPASHTKQKADLQHRLKMVREREPPVAPPPRDGTAPPPKPLQDLRNTAPQFGETSPLRNPLKKDRSKEFAHLFNKPKPGQMRPEHSQTTKLPSQYSAASRPSQHSAASGFTDPLQRPFKVPSISSSSRYSTASTSSTGSDIFEIPASQFQPRPSQGGPVPIARPYNPAAKTSLPPPRPIYSSMGHADNFAPLNKGTHNPLQQARQTVILDDEDNFDPDEAIRREGSRFGEPDPHAYVDPAATSENIKALLEGAFDEENEKIPRTRLRKKKKQQEEDVGNSLADRLQALAVKDEEAKAEAEPEEDEEEDDGTVEGLKVKLLPHQVDGVAWMIEKETGNHNKKAKLPKGGILADDMGLGKTVQSLALILSNPRPEKGVEPENKKNKISDSTGKGTLVIAPLALIKQWEAEIKDKVTKSHALKVLVHHGPNRTESAEKLKQYDVVITTFNSLATDFAKCGDGPDGLKKGCFAVSWYRIMLDEAHTIKNRTTKMAKACYELRSHYRWCLTGTPMQNNIDELQSLIKFLRIQPYCELSAWKDSIAQPMKNGRGNLAMKRLQVFLRAFMKRRTKDVLRKDGALNFGGKAKEGEERPAFHIVARNVETIIGEFTTKERIFYDRLRDRTQARLDEMMGGEKQDYIGALVLLLRLRQACNHPNLTKSNVKGDKDALTTGSNSNAVAGLQTPRKAAAKDDADDLADLLGGLSVAAKRCDICQNHLNSDNTAAGGARCTECEEDLLGSTKKSKKHKSKKDRKHKHKNGKSKKHRQAKPVIESDDEEEEQKPAASKHSRNRRVVVDSDDEEEEGEWLVPEDQQHAEDLGKAGGTDDENAEGGGDTLATVDSDTSADEDESRSNLDSFVVHDTDSEDEAPVARKKLLKKPQKVVSLDSDEEDEEADSEDADSESGSGSDASDSESDSEASASESETSEASYNASDLVPSTKIRQLLAILEKETDEHKVIVFSQFTSMLDLIEPFLQRAGYNFTRYDGSMRNDLREASLQKLREDKRTRVLLCSLKCGSLGLNLTAASRVVIMEPFWNPFVEEQAIDRVHRLNQTVDVTVYRLSIHNSVEERILELQEAKRKLANAAIEGGKAIKNLTMKDMMALFSRESEYDRKHDDDAKDMEMYGRRKVLDGDDDDDRGEEVVRKSRKAGSLGFKRTERRAEAGAYGRR</sequence>
<dbReference type="GeneID" id="62199786"/>
<dbReference type="GO" id="GO:0006281">
    <property type="term" value="P:DNA repair"/>
    <property type="evidence" value="ECO:0007669"/>
    <property type="project" value="TreeGrafter"/>
</dbReference>
<feature type="compositionally biased region" description="Basic and acidic residues" evidence="5">
    <location>
        <begin position="806"/>
        <end position="815"/>
    </location>
</feature>
<dbReference type="PANTHER" id="PTHR45626:SF14">
    <property type="entry name" value="ATP-DEPENDENT DNA HELICASE (EUROFUNG)"/>
    <property type="match status" value="1"/>
</dbReference>
<feature type="region of interest" description="Disordered" evidence="5">
    <location>
        <begin position="1033"/>
        <end position="1058"/>
    </location>
</feature>
<keyword evidence="10" id="KW-1185">Reference proteome</keyword>
<feature type="compositionally biased region" description="Polar residues" evidence="5">
    <location>
        <begin position="675"/>
        <end position="687"/>
    </location>
</feature>
<accession>A0A8H7BB76</accession>
<evidence type="ECO:0000259" key="7">
    <source>
        <dbReference type="PROSITE" id="PS51192"/>
    </source>
</evidence>
<feature type="transmembrane region" description="Helical" evidence="6">
    <location>
        <begin position="392"/>
        <end position="411"/>
    </location>
</feature>
<reference evidence="9" key="2">
    <citation type="submission" date="2020-08" db="EMBL/GenBank/DDBJ databases">
        <title>Draft Genome Sequence of Cumin Blight Pathogen Alternaria burnsii.</title>
        <authorList>
            <person name="Feng Z."/>
        </authorList>
    </citation>
    <scope>NUCLEOTIDE SEQUENCE</scope>
    <source>
        <strain evidence="9">CBS107.38</strain>
    </source>
</reference>
<dbReference type="PANTHER" id="PTHR45626">
    <property type="entry name" value="TRANSCRIPTION TERMINATION FACTOR 2-RELATED"/>
    <property type="match status" value="1"/>
</dbReference>
<feature type="compositionally biased region" description="Basic and acidic residues" evidence="5">
    <location>
        <begin position="753"/>
        <end position="769"/>
    </location>
</feature>
<evidence type="ECO:0000313" key="9">
    <source>
        <dbReference type="EMBL" id="KAF7679910.1"/>
    </source>
</evidence>
<feature type="compositionally biased region" description="Polar residues" evidence="5">
    <location>
        <begin position="728"/>
        <end position="740"/>
    </location>
</feature>